<reference evidence="2 3" key="1">
    <citation type="submission" date="2017-09" db="EMBL/GenBank/DDBJ databases">
        <title>Bloom of a denitrifying methanotroph, Candidatus Methylomirabilis limnetica, in a deep stratified lake.</title>
        <authorList>
            <person name="Graf J.S."/>
            <person name="Marchant H.K."/>
            <person name="Tienken D."/>
            <person name="Hach P.F."/>
            <person name="Brand A."/>
            <person name="Schubert C.J."/>
            <person name="Kuypers M.M."/>
            <person name="Milucka J."/>
        </authorList>
    </citation>
    <scope>NUCLEOTIDE SEQUENCE [LARGE SCALE GENOMIC DNA]</scope>
    <source>
        <strain evidence="2 3">Zug</strain>
    </source>
</reference>
<sequence length="119" mass="13626">MRYRIKECKGSLIIRLDGKALDNEEARLHRVLLPLLRRHGVKVVINLTGLDELGIPELGVLGVIRQEVKAQAGTLRLYALQDDLRAQFDWNPFLQVYALYHDLESSFSQMPDLPMKRSA</sequence>
<protein>
    <recommendedName>
        <fullName evidence="1">STAS domain-containing protein</fullName>
    </recommendedName>
</protein>
<dbReference type="RefSeq" id="WP_107561706.1">
    <property type="nucleotide sequence ID" value="NZ_NVQC01000016.1"/>
</dbReference>
<dbReference type="Gene3D" id="3.30.750.24">
    <property type="entry name" value="STAS domain"/>
    <property type="match status" value="1"/>
</dbReference>
<dbReference type="SUPFAM" id="SSF52091">
    <property type="entry name" value="SpoIIaa-like"/>
    <property type="match status" value="1"/>
</dbReference>
<reference evidence="3" key="2">
    <citation type="journal article" date="2018" name="Environ. Microbiol.">
        <title>Bloom of a denitrifying methanotroph, 'Candidatus Methylomirabilis limnetica', in a deep stratified lake.</title>
        <authorList>
            <person name="Graf J.S."/>
            <person name="Mayr M.J."/>
            <person name="Marchant H.K."/>
            <person name="Tienken D."/>
            <person name="Hach P.F."/>
            <person name="Brand A."/>
            <person name="Schubert C.J."/>
            <person name="Kuypers M.M."/>
            <person name="Milucka J."/>
        </authorList>
    </citation>
    <scope>NUCLEOTIDE SEQUENCE [LARGE SCALE GENOMIC DNA]</scope>
    <source>
        <strain evidence="3">Zug</strain>
    </source>
</reference>
<dbReference type="InterPro" id="IPR036513">
    <property type="entry name" value="STAS_dom_sf"/>
</dbReference>
<evidence type="ECO:0000313" key="2">
    <source>
        <dbReference type="EMBL" id="PTL36331.1"/>
    </source>
</evidence>
<name>A0A2T4TZ15_9BACT</name>
<evidence type="ECO:0000313" key="3">
    <source>
        <dbReference type="Proteomes" id="UP000241436"/>
    </source>
</evidence>
<comment type="caution">
    <text evidence="2">The sequence shown here is derived from an EMBL/GenBank/DDBJ whole genome shotgun (WGS) entry which is preliminary data.</text>
</comment>
<accession>A0A2T4TZ15</accession>
<dbReference type="OrthoDB" id="280847at2"/>
<dbReference type="Proteomes" id="UP000241436">
    <property type="component" value="Unassembled WGS sequence"/>
</dbReference>
<dbReference type="EMBL" id="NVQC01000016">
    <property type="protein sequence ID" value="PTL36331.1"/>
    <property type="molecule type" value="Genomic_DNA"/>
</dbReference>
<proteinExistence type="predicted"/>
<dbReference type="PROSITE" id="PS50801">
    <property type="entry name" value="STAS"/>
    <property type="match status" value="1"/>
</dbReference>
<evidence type="ECO:0000259" key="1">
    <source>
        <dbReference type="PROSITE" id="PS50801"/>
    </source>
</evidence>
<organism evidence="2 3">
    <name type="scientific">Candidatus Methylomirabilis limnetica</name>
    <dbReference type="NCBI Taxonomy" id="2033718"/>
    <lineage>
        <taxon>Bacteria</taxon>
        <taxon>Candidatus Methylomirabilota</taxon>
        <taxon>Candidatus Methylomirabilia</taxon>
        <taxon>Candidatus Methylomirabilales</taxon>
        <taxon>Candidatus Methylomirabilaceae</taxon>
        <taxon>Candidatus Methylomirabilis</taxon>
    </lineage>
</organism>
<keyword evidence="3" id="KW-1185">Reference proteome</keyword>
<dbReference type="Pfam" id="PF01740">
    <property type="entry name" value="STAS"/>
    <property type="match status" value="1"/>
</dbReference>
<feature type="domain" description="STAS" evidence="1">
    <location>
        <begin position="1"/>
        <end position="110"/>
    </location>
</feature>
<dbReference type="AlphaFoldDB" id="A0A2T4TZ15"/>
<gene>
    <name evidence="2" type="ORF">CLG94_04670</name>
</gene>
<dbReference type="InterPro" id="IPR002645">
    <property type="entry name" value="STAS_dom"/>
</dbReference>